<name>A0A5B2XDM1_9PSEU</name>
<organism evidence="4 5">
    <name type="scientific">Solihabitans fulvus</name>
    <dbReference type="NCBI Taxonomy" id="1892852"/>
    <lineage>
        <taxon>Bacteria</taxon>
        <taxon>Bacillati</taxon>
        <taxon>Actinomycetota</taxon>
        <taxon>Actinomycetes</taxon>
        <taxon>Pseudonocardiales</taxon>
        <taxon>Pseudonocardiaceae</taxon>
        <taxon>Solihabitans</taxon>
    </lineage>
</organism>
<feature type="domain" description="CBS" evidence="3">
    <location>
        <begin position="84"/>
        <end position="139"/>
    </location>
</feature>
<evidence type="ECO:0000313" key="4">
    <source>
        <dbReference type="EMBL" id="KAA2261848.1"/>
    </source>
</evidence>
<dbReference type="CDD" id="cd04586">
    <property type="entry name" value="CBS_pair_BON_assoc"/>
    <property type="match status" value="1"/>
</dbReference>
<sequence length="204" mass="22029">MRAKDIMTTPVITVRAGASIKETSTLLATHGFTAAPVTDEDDRLIGIVTEADLIKDRILPDPRSHMIRDTSHHERPPMTVGEVMTTPVEGMTPGADAADLARMMVEEGIRSIPIVDGAAVVGIVSRRDLLRTLIRDDETIAADVRHQLRMYGGDHRWRVTVAAGVVTIADCFDNATDRRVAEVLAGAVAGVVAVEVAFEAELRV</sequence>
<dbReference type="Gene3D" id="3.10.580.10">
    <property type="entry name" value="CBS-domain"/>
    <property type="match status" value="1"/>
</dbReference>
<dbReference type="EMBL" id="VUOB01000024">
    <property type="protein sequence ID" value="KAA2261848.1"/>
    <property type="molecule type" value="Genomic_DNA"/>
</dbReference>
<dbReference type="Proteomes" id="UP000323454">
    <property type="component" value="Unassembled WGS sequence"/>
</dbReference>
<gene>
    <name evidence="4" type="ORF">F0L68_15110</name>
</gene>
<dbReference type="SMART" id="SM00116">
    <property type="entry name" value="CBS"/>
    <property type="match status" value="2"/>
</dbReference>
<feature type="domain" description="CBS" evidence="3">
    <location>
        <begin position="7"/>
        <end position="63"/>
    </location>
</feature>
<dbReference type="PANTHER" id="PTHR43080:SF2">
    <property type="entry name" value="CBS DOMAIN-CONTAINING PROTEIN"/>
    <property type="match status" value="1"/>
</dbReference>
<dbReference type="InterPro" id="IPR051257">
    <property type="entry name" value="Diverse_CBS-Domain"/>
</dbReference>
<dbReference type="Pfam" id="PF00571">
    <property type="entry name" value="CBS"/>
    <property type="match status" value="2"/>
</dbReference>
<proteinExistence type="predicted"/>
<dbReference type="PROSITE" id="PS51371">
    <property type="entry name" value="CBS"/>
    <property type="match status" value="2"/>
</dbReference>
<dbReference type="InterPro" id="IPR000644">
    <property type="entry name" value="CBS_dom"/>
</dbReference>
<dbReference type="AlphaFoldDB" id="A0A5B2XDM1"/>
<keyword evidence="1 2" id="KW-0129">CBS domain</keyword>
<comment type="caution">
    <text evidence="4">The sequence shown here is derived from an EMBL/GenBank/DDBJ whole genome shotgun (WGS) entry which is preliminary data.</text>
</comment>
<dbReference type="SUPFAM" id="SSF54631">
    <property type="entry name" value="CBS-domain pair"/>
    <property type="match status" value="1"/>
</dbReference>
<accession>A0A5B2XDM1</accession>
<dbReference type="OrthoDB" id="9799454at2"/>
<dbReference type="PANTHER" id="PTHR43080">
    <property type="entry name" value="CBS DOMAIN-CONTAINING PROTEIN CBSX3, MITOCHONDRIAL"/>
    <property type="match status" value="1"/>
</dbReference>
<reference evidence="4 5" key="2">
    <citation type="submission" date="2019-09" db="EMBL/GenBank/DDBJ databases">
        <authorList>
            <person name="Jin C."/>
        </authorList>
    </citation>
    <scope>NUCLEOTIDE SEQUENCE [LARGE SCALE GENOMIC DNA]</scope>
    <source>
        <strain evidence="4 5">AN110305</strain>
    </source>
</reference>
<evidence type="ECO:0000256" key="2">
    <source>
        <dbReference type="PROSITE-ProRule" id="PRU00703"/>
    </source>
</evidence>
<dbReference type="InterPro" id="IPR046342">
    <property type="entry name" value="CBS_dom_sf"/>
</dbReference>
<protein>
    <submittedName>
        <fullName evidence="4">CBS domain-containing protein</fullName>
    </submittedName>
</protein>
<evidence type="ECO:0000259" key="3">
    <source>
        <dbReference type="PROSITE" id="PS51371"/>
    </source>
</evidence>
<dbReference type="RefSeq" id="WP_149850202.1">
    <property type="nucleotide sequence ID" value="NZ_VUOB01000024.1"/>
</dbReference>
<evidence type="ECO:0000256" key="1">
    <source>
        <dbReference type="ARBA" id="ARBA00023122"/>
    </source>
</evidence>
<evidence type="ECO:0000313" key="5">
    <source>
        <dbReference type="Proteomes" id="UP000323454"/>
    </source>
</evidence>
<reference evidence="4 5" key="1">
    <citation type="submission" date="2019-09" db="EMBL/GenBank/DDBJ databases">
        <title>Goodfellowia gen. nov., a new genus of the Pseudonocardineae related to Actinoalloteichus, containing Goodfellowia coeruleoviolacea gen. nov., comb. nov. gen. nov., comb. nov.</title>
        <authorList>
            <person name="Labeda D."/>
        </authorList>
    </citation>
    <scope>NUCLEOTIDE SEQUENCE [LARGE SCALE GENOMIC DNA]</scope>
    <source>
        <strain evidence="4 5">AN110305</strain>
    </source>
</reference>
<keyword evidence="5" id="KW-1185">Reference proteome</keyword>